<protein>
    <submittedName>
        <fullName evidence="7 8">Acetolactate synthase</fullName>
    </submittedName>
</protein>
<dbReference type="HOGENOM" id="CLU_013748_3_2_10"/>
<dbReference type="GO" id="GO:0009097">
    <property type="term" value="P:isoleucine biosynthetic process"/>
    <property type="evidence" value="ECO:0007669"/>
    <property type="project" value="TreeGrafter"/>
</dbReference>
<dbReference type="GO" id="GO:0009099">
    <property type="term" value="P:L-valine biosynthetic process"/>
    <property type="evidence" value="ECO:0007669"/>
    <property type="project" value="TreeGrafter"/>
</dbReference>
<evidence type="ECO:0000313" key="9">
    <source>
        <dbReference type="Proteomes" id="UP000023772"/>
    </source>
</evidence>
<dbReference type="Gene3D" id="3.40.50.1220">
    <property type="entry name" value="TPP-binding domain"/>
    <property type="match status" value="1"/>
</dbReference>
<evidence type="ECO:0000313" key="10">
    <source>
        <dbReference type="Proteomes" id="UP000181981"/>
    </source>
</evidence>
<dbReference type="GO" id="GO:0000287">
    <property type="term" value="F:magnesium ion binding"/>
    <property type="evidence" value="ECO:0007669"/>
    <property type="project" value="InterPro"/>
</dbReference>
<accession>X5E046</accession>
<dbReference type="eggNOG" id="COG0028">
    <property type="taxonomic scope" value="Bacteria"/>
</dbReference>
<dbReference type="STRING" id="1168034.FH5T_10880"/>
<dbReference type="KEGG" id="dori:FH5T_10880"/>
<keyword evidence="9" id="KW-1185">Reference proteome</keyword>
<evidence type="ECO:0000313" key="7">
    <source>
        <dbReference type="EMBL" id="AHW59936.1"/>
    </source>
</evidence>
<dbReference type="Gene3D" id="3.40.50.970">
    <property type="match status" value="2"/>
</dbReference>
<evidence type="ECO:0000259" key="6">
    <source>
        <dbReference type="Pfam" id="PF02776"/>
    </source>
</evidence>
<dbReference type="Pfam" id="PF02776">
    <property type="entry name" value="TPP_enzyme_N"/>
    <property type="match status" value="1"/>
</dbReference>
<evidence type="ECO:0000256" key="3">
    <source>
        <dbReference type="RuleBase" id="RU362132"/>
    </source>
</evidence>
<dbReference type="RefSeq" id="WP_038558211.1">
    <property type="nucleotide sequence ID" value="NZ_FOHT01000012.1"/>
</dbReference>
<dbReference type="Pfam" id="PF02775">
    <property type="entry name" value="TPP_enzyme_C"/>
    <property type="match status" value="1"/>
</dbReference>
<comment type="similarity">
    <text evidence="1 3">Belongs to the TPP enzyme family.</text>
</comment>
<dbReference type="GO" id="GO:0003984">
    <property type="term" value="F:acetolactate synthase activity"/>
    <property type="evidence" value="ECO:0007669"/>
    <property type="project" value="TreeGrafter"/>
</dbReference>
<dbReference type="InterPro" id="IPR029061">
    <property type="entry name" value="THDP-binding"/>
</dbReference>
<dbReference type="SUPFAM" id="SSF52467">
    <property type="entry name" value="DHS-like NAD/FAD-binding domain"/>
    <property type="match status" value="1"/>
</dbReference>
<dbReference type="GO" id="GO:0050660">
    <property type="term" value="F:flavin adenine dinucleotide binding"/>
    <property type="evidence" value="ECO:0007669"/>
    <property type="project" value="TreeGrafter"/>
</dbReference>
<dbReference type="Proteomes" id="UP000181981">
    <property type="component" value="Unassembled WGS sequence"/>
</dbReference>
<dbReference type="CDD" id="cd00568">
    <property type="entry name" value="TPP_enzymes"/>
    <property type="match status" value="1"/>
</dbReference>
<gene>
    <name evidence="7" type="ORF">FH5T_10880</name>
    <name evidence="8" type="ORF">SAMN05444285_11287</name>
</gene>
<feature type="domain" description="Thiamine pyrophosphate enzyme N-terminal TPP-binding" evidence="6">
    <location>
        <begin position="3"/>
        <end position="117"/>
    </location>
</feature>
<reference evidence="7 9" key="1">
    <citation type="submission" date="2014-03" db="EMBL/GenBank/DDBJ databases">
        <title>Complete genome sequence of a deeply braunched marine Bacteroidia bacterium Draconibacterium orientale type strain FH5T.</title>
        <authorList>
            <person name="Li X."/>
            <person name="Wang X."/>
            <person name="Xie Z."/>
            <person name="Du Z."/>
            <person name="Chen G."/>
        </authorList>
    </citation>
    <scope>NUCLEOTIDE SEQUENCE [LARGE SCALE GENOMIC DNA]</scope>
    <source>
        <strain evidence="7 9">FH5</strain>
    </source>
</reference>
<dbReference type="InterPro" id="IPR012000">
    <property type="entry name" value="Thiamin_PyroP_enz_cen_dom"/>
</dbReference>
<dbReference type="InterPro" id="IPR045229">
    <property type="entry name" value="TPP_enz"/>
</dbReference>
<proteinExistence type="inferred from homology"/>
<dbReference type="CDD" id="cd07035">
    <property type="entry name" value="TPP_PYR_POX_like"/>
    <property type="match status" value="1"/>
</dbReference>
<dbReference type="InterPro" id="IPR011766">
    <property type="entry name" value="TPP_enzyme_TPP-bd"/>
</dbReference>
<feature type="domain" description="Thiamine pyrophosphate enzyme TPP-binding" evidence="5">
    <location>
        <begin position="380"/>
        <end position="526"/>
    </location>
</feature>
<evidence type="ECO:0000256" key="1">
    <source>
        <dbReference type="ARBA" id="ARBA00007812"/>
    </source>
</evidence>
<evidence type="ECO:0000256" key="2">
    <source>
        <dbReference type="ARBA" id="ARBA00023052"/>
    </source>
</evidence>
<evidence type="ECO:0000259" key="4">
    <source>
        <dbReference type="Pfam" id="PF00205"/>
    </source>
</evidence>
<dbReference type="Pfam" id="PF00205">
    <property type="entry name" value="TPP_enzyme_M"/>
    <property type="match status" value="1"/>
</dbReference>
<dbReference type="SUPFAM" id="SSF52518">
    <property type="entry name" value="Thiamin diphosphate-binding fold (THDP-binding)"/>
    <property type="match status" value="2"/>
</dbReference>
<dbReference type="EMBL" id="FOHT01000012">
    <property type="protein sequence ID" value="SET41550.1"/>
    <property type="molecule type" value="Genomic_DNA"/>
</dbReference>
<reference evidence="8 10" key="2">
    <citation type="submission" date="2016-10" db="EMBL/GenBank/DDBJ databases">
        <authorList>
            <person name="de Groot N.N."/>
        </authorList>
    </citation>
    <scope>NUCLEOTIDE SEQUENCE [LARGE SCALE GENOMIC DNA]</scope>
    <source>
        <strain evidence="8 10">DSM 25947</strain>
    </source>
</reference>
<dbReference type="PANTHER" id="PTHR18968">
    <property type="entry name" value="THIAMINE PYROPHOSPHATE ENZYMES"/>
    <property type="match status" value="1"/>
</dbReference>
<evidence type="ECO:0000259" key="5">
    <source>
        <dbReference type="Pfam" id="PF02775"/>
    </source>
</evidence>
<dbReference type="InterPro" id="IPR012001">
    <property type="entry name" value="Thiamin_PyroP_enz_TPP-bd_dom"/>
</dbReference>
<evidence type="ECO:0000313" key="8">
    <source>
        <dbReference type="EMBL" id="SET41550.1"/>
    </source>
</evidence>
<keyword evidence="2 3" id="KW-0786">Thiamine pyrophosphate</keyword>
<dbReference type="GO" id="GO:0030976">
    <property type="term" value="F:thiamine pyrophosphate binding"/>
    <property type="evidence" value="ECO:0007669"/>
    <property type="project" value="InterPro"/>
</dbReference>
<dbReference type="OrthoDB" id="4494979at2"/>
<dbReference type="GO" id="GO:0005948">
    <property type="term" value="C:acetolactate synthase complex"/>
    <property type="evidence" value="ECO:0007669"/>
    <property type="project" value="TreeGrafter"/>
</dbReference>
<dbReference type="Proteomes" id="UP000023772">
    <property type="component" value="Chromosome"/>
</dbReference>
<feature type="domain" description="Thiamine pyrophosphate enzyme central" evidence="4">
    <location>
        <begin position="192"/>
        <end position="325"/>
    </location>
</feature>
<dbReference type="EMBL" id="CP007451">
    <property type="protein sequence ID" value="AHW59936.1"/>
    <property type="molecule type" value="Genomic_DNA"/>
</dbReference>
<name>X5E046_9BACT</name>
<organism evidence="8 10">
    <name type="scientific">Draconibacterium orientale</name>
    <dbReference type="NCBI Taxonomy" id="1168034"/>
    <lineage>
        <taxon>Bacteria</taxon>
        <taxon>Pseudomonadati</taxon>
        <taxon>Bacteroidota</taxon>
        <taxon>Bacteroidia</taxon>
        <taxon>Marinilabiliales</taxon>
        <taxon>Prolixibacteraceae</taxon>
        <taxon>Draconibacterium</taxon>
    </lineage>
</organism>
<dbReference type="AlphaFoldDB" id="X5E046"/>
<dbReference type="PANTHER" id="PTHR18968:SF129">
    <property type="entry name" value="ACETOLACTATE SYNTHASE"/>
    <property type="match status" value="1"/>
</dbReference>
<sequence>MSTVAEVFAHTLKEIGVRYVFGVPSGNMIDYVEALRKEDGIDFILVGHEATAAFLAGVCGRLTGVPGACFATFGPGATNLSTGVGGAQLDRFPLLAFTDEMPDELLKRTVQMNINHQQLFFPLTKWTTRLNENNVEEIILKGAGIATDDQPGAVHIGIPAGIGGNQVQKVKAEVDYLRLEKKRWSPLVADQIAKVEKLIQKCKKPVLAVGLSAVHVKINEQLVALAEKLQAPVVLTPMAKGLFPENHPLYAGVLFHALSNQVAKVYSQADLVIGIGYDPVEFNYEDWMPEVPLIHIDQQEADVANGKIPEVFNVLGALDLALNELQKLDVNPKAWDHQVLEANKQHILQMLTPKDDSFGSLAVLDGLRKVLPDEGILNVDVGAHLHLVGQQWRTPKPEKLLMTNGWSSMGFAIPAALAAKLCNPDLPVAALMGDCGFLMMVGELATAKRLNLNIVFVVIYDESLSLISIKQNKKNFDSSYGTDLHLLSDEPTNHYFGVSVVRVTNSEAYKIALEKAFAGDGPVVIEAVVSNNEYEDLVLQPNK</sequence>
<dbReference type="InterPro" id="IPR029035">
    <property type="entry name" value="DHS-like_NAD/FAD-binding_dom"/>
</dbReference>